<protein>
    <submittedName>
        <fullName evidence="1">Uncharacterized protein</fullName>
    </submittedName>
</protein>
<gene>
    <name evidence="1" type="ordered locus">Dalk_4275</name>
</gene>
<accession>B8FMB7</accession>
<evidence type="ECO:0000313" key="2">
    <source>
        <dbReference type="Proteomes" id="UP000000739"/>
    </source>
</evidence>
<dbReference type="RefSeq" id="WP_015949002.1">
    <property type="nucleotide sequence ID" value="NC_011768.1"/>
</dbReference>
<dbReference type="KEGG" id="dal:Dalk_4275"/>
<proteinExistence type="predicted"/>
<dbReference type="HOGENOM" id="CLU_2435953_0_0_7"/>
<dbReference type="EMBL" id="CP001322">
    <property type="protein sequence ID" value="ACL05955.1"/>
    <property type="molecule type" value="Genomic_DNA"/>
</dbReference>
<sequence length="90" mass="10586">MLIMLYNTEPFNRQRGSPLELIDFKYVYCPVMEKELRLKRLYKTRANGKSTRKKVIDCTGALRCGACSVMDEKVIFDFSNCPFRDVNFFD</sequence>
<organism evidence="1 2">
    <name type="scientific">Desulfatibacillum aliphaticivorans</name>
    <dbReference type="NCBI Taxonomy" id="218208"/>
    <lineage>
        <taxon>Bacteria</taxon>
        <taxon>Pseudomonadati</taxon>
        <taxon>Thermodesulfobacteriota</taxon>
        <taxon>Desulfobacteria</taxon>
        <taxon>Desulfobacterales</taxon>
        <taxon>Desulfatibacillaceae</taxon>
        <taxon>Desulfatibacillum</taxon>
    </lineage>
</organism>
<evidence type="ECO:0000313" key="1">
    <source>
        <dbReference type="EMBL" id="ACL05955.1"/>
    </source>
</evidence>
<reference evidence="1 2" key="1">
    <citation type="journal article" date="2012" name="Environ. Microbiol.">
        <title>The genome sequence of Desulfatibacillum alkenivorans AK-01: a blueprint for anaerobic alkane oxidation.</title>
        <authorList>
            <person name="Callaghan A.V."/>
            <person name="Morris B.E."/>
            <person name="Pereira I.A."/>
            <person name="McInerney M.J."/>
            <person name="Austin R.N."/>
            <person name="Groves J.T."/>
            <person name="Kukor J.J."/>
            <person name="Suflita J.M."/>
            <person name="Young L.Y."/>
            <person name="Zylstra G.J."/>
            <person name="Wawrik B."/>
        </authorList>
    </citation>
    <scope>NUCLEOTIDE SEQUENCE [LARGE SCALE GENOMIC DNA]</scope>
    <source>
        <strain evidence="1 2">AK-01</strain>
    </source>
</reference>
<dbReference type="AlphaFoldDB" id="B8FMB7"/>
<keyword evidence="2" id="KW-1185">Reference proteome</keyword>
<name>B8FMB7_DESAL</name>
<dbReference type="Proteomes" id="UP000000739">
    <property type="component" value="Chromosome"/>
</dbReference>